<organism evidence="2 3">
    <name type="scientific">Niastella yeongjuensis</name>
    <dbReference type="NCBI Taxonomy" id="354355"/>
    <lineage>
        <taxon>Bacteria</taxon>
        <taxon>Pseudomonadati</taxon>
        <taxon>Bacteroidota</taxon>
        <taxon>Chitinophagia</taxon>
        <taxon>Chitinophagales</taxon>
        <taxon>Chitinophagaceae</taxon>
        <taxon>Niastella</taxon>
    </lineage>
</organism>
<evidence type="ECO:0000313" key="2">
    <source>
        <dbReference type="EMBL" id="OQP47158.1"/>
    </source>
</evidence>
<dbReference type="OrthoDB" id="1467932at2"/>
<keyword evidence="1" id="KW-0175">Coiled coil</keyword>
<dbReference type="AlphaFoldDB" id="A0A1V9ELY8"/>
<dbReference type="RefSeq" id="WP_081201163.1">
    <property type="nucleotide sequence ID" value="NZ_FOCZ01000002.1"/>
</dbReference>
<protein>
    <submittedName>
        <fullName evidence="2">Uncharacterized protein</fullName>
    </submittedName>
</protein>
<dbReference type="EMBL" id="LVXG01000023">
    <property type="protein sequence ID" value="OQP47158.1"/>
    <property type="molecule type" value="Genomic_DNA"/>
</dbReference>
<reference evidence="3" key="1">
    <citation type="submission" date="2016-04" db="EMBL/GenBank/DDBJ databases">
        <authorList>
            <person name="Chen L."/>
            <person name="Zhuang W."/>
            <person name="Wang G."/>
        </authorList>
    </citation>
    <scope>NUCLEOTIDE SEQUENCE [LARGE SCALE GENOMIC DNA]</scope>
    <source>
        <strain evidence="3">17621</strain>
    </source>
</reference>
<comment type="caution">
    <text evidence="2">The sequence shown here is derived from an EMBL/GenBank/DDBJ whole genome shotgun (WGS) entry which is preliminary data.</text>
</comment>
<evidence type="ECO:0000313" key="3">
    <source>
        <dbReference type="Proteomes" id="UP000192610"/>
    </source>
</evidence>
<name>A0A1V9ELY8_9BACT</name>
<proteinExistence type="predicted"/>
<accession>A0A1V9ELY8</accession>
<feature type="coiled-coil region" evidence="1">
    <location>
        <begin position="1"/>
        <end position="42"/>
    </location>
</feature>
<sequence>MEGLQEQLKRITDKLQQVVHSYQLLQKEHEQLSREVVTLRDKEKARLIRIDELEMKMTALQTVTGQLNDGEKKEVEKRINRYIRDIDRCIALLSE</sequence>
<dbReference type="Proteomes" id="UP000192610">
    <property type="component" value="Unassembled WGS sequence"/>
</dbReference>
<gene>
    <name evidence="2" type="ORF">A4H97_06525</name>
</gene>
<evidence type="ECO:0000256" key="1">
    <source>
        <dbReference type="SAM" id="Coils"/>
    </source>
</evidence>
<keyword evidence="3" id="KW-1185">Reference proteome</keyword>